<evidence type="ECO:0000313" key="1">
    <source>
        <dbReference type="EMBL" id="CAB4692838.1"/>
    </source>
</evidence>
<accession>A0A6J6P8D7</accession>
<reference evidence="1" key="1">
    <citation type="submission" date="2020-05" db="EMBL/GenBank/DDBJ databases">
        <authorList>
            <person name="Chiriac C."/>
            <person name="Salcher M."/>
            <person name="Ghai R."/>
            <person name="Kavagutti S V."/>
        </authorList>
    </citation>
    <scope>NUCLEOTIDE SEQUENCE</scope>
</reference>
<dbReference type="InterPro" id="IPR055828">
    <property type="entry name" value="DUF7405"/>
</dbReference>
<name>A0A6J6P8D7_9ZZZZ</name>
<gene>
    <name evidence="1" type="ORF">UFOPK2399_00841</name>
</gene>
<protein>
    <submittedName>
        <fullName evidence="1">Unannotated protein</fullName>
    </submittedName>
</protein>
<proteinExistence type="predicted"/>
<dbReference type="Pfam" id="PF24152">
    <property type="entry name" value="DUF7405"/>
    <property type="match status" value="1"/>
</dbReference>
<dbReference type="AlphaFoldDB" id="A0A6J6P8D7"/>
<dbReference type="EMBL" id="CAEZXP010000001">
    <property type="protein sequence ID" value="CAB4692838.1"/>
    <property type="molecule type" value="Genomic_DNA"/>
</dbReference>
<organism evidence="1">
    <name type="scientific">freshwater metagenome</name>
    <dbReference type="NCBI Taxonomy" id="449393"/>
    <lineage>
        <taxon>unclassified sequences</taxon>
        <taxon>metagenomes</taxon>
        <taxon>ecological metagenomes</taxon>
    </lineage>
</organism>
<sequence>MSPTRRQVIAGAAAGVLGAAGVYELVDQLGGSSPKRAASGSLPPEQHLLDGVNVITQEGVEVIVPPRHHAVVTAKVAVDAVDLKTAKVDFEALLAGLERDYVATPTGLGVAVAWSLPYFETYTPAAWATHAPHDRRANKAALLATRSFPSDPESLVLEQNDLAILLRSDVKANIDDAIERLRQHKTISLTTIRRGFAGGGFEGGTSLPKQIATAANIPGADLIPETAELFLGFTSTQKAAFGPGKIANFETLGLVDLRGKDYFANGTAMHLSHIHEDLEAWYVNFTFEERVATAFYPGIKDVRQGQQVVPMGPEQVQTADAVHAVYKSSGRIGHSGPLQTASRLPVALIATDGTHYPKGTAIPIRADFNTIDNPFNWSADPTQIAEVPAAGVHFLVFNPSTDDFHRNRLAMDGVLADGSKIELAPRDRTQGFNSILRTTHRQNFLIPPRRNRSFPLAEV</sequence>